<reference evidence="4" key="1">
    <citation type="submission" date="2011-07" db="EMBL/GenBank/DDBJ databases">
        <authorList>
            <consortium name="Caenorhabditis brenneri Sequencing and Analysis Consortium"/>
            <person name="Wilson R.K."/>
        </authorList>
    </citation>
    <scope>NUCLEOTIDE SEQUENCE [LARGE SCALE GENOMIC DNA]</scope>
    <source>
        <strain evidence="4">PB2801</strain>
    </source>
</reference>
<keyword evidence="4" id="KW-1185">Reference proteome</keyword>
<feature type="domain" description="F-box" evidence="2">
    <location>
        <begin position="2"/>
        <end position="57"/>
    </location>
</feature>
<dbReference type="HOGENOM" id="CLU_1078606_0_0_1"/>
<dbReference type="PROSITE" id="PS50181">
    <property type="entry name" value="FBOX"/>
    <property type="match status" value="1"/>
</dbReference>
<feature type="signal peptide" evidence="1">
    <location>
        <begin position="1"/>
        <end position="22"/>
    </location>
</feature>
<proteinExistence type="predicted"/>
<dbReference type="InterPro" id="IPR036047">
    <property type="entry name" value="F-box-like_dom_sf"/>
</dbReference>
<protein>
    <recommendedName>
        <fullName evidence="2">F-box domain-containing protein</fullName>
    </recommendedName>
</protein>
<name>G0N2T7_CAEBE</name>
<evidence type="ECO:0000313" key="4">
    <source>
        <dbReference type="Proteomes" id="UP000008068"/>
    </source>
</evidence>
<organism evidence="4">
    <name type="scientific">Caenorhabditis brenneri</name>
    <name type="common">Nematode worm</name>
    <dbReference type="NCBI Taxonomy" id="135651"/>
    <lineage>
        <taxon>Eukaryota</taxon>
        <taxon>Metazoa</taxon>
        <taxon>Ecdysozoa</taxon>
        <taxon>Nematoda</taxon>
        <taxon>Chromadorea</taxon>
        <taxon>Rhabditida</taxon>
        <taxon>Rhabditina</taxon>
        <taxon>Rhabditomorpha</taxon>
        <taxon>Rhabditoidea</taxon>
        <taxon>Rhabditidae</taxon>
        <taxon>Peloderinae</taxon>
        <taxon>Caenorhabditis</taxon>
    </lineage>
</organism>
<gene>
    <name evidence="3" type="ORF">CAEBREN_17031</name>
</gene>
<dbReference type="Proteomes" id="UP000008068">
    <property type="component" value="Unassembled WGS sequence"/>
</dbReference>
<dbReference type="EMBL" id="GL379831">
    <property type="protein sequence ID" value="EGT50954.1"/>
    <property type="molecule type" value="Genomic_DNA"/>
</dbReference>
<evidence type="ECO:0000256" key="1">
    <source>
        <dbReference type="SAM" id="SignalP"/>
    </source>
</evidence>
<dbReference type="PANTHER" id="PTHR21503">
    <property type="entry name" value="F-BOX-CONTAINING HYPOTHETICAL PROTEIN C.ELEGANS"/>
    <property type="match status" value="1"/>
</dbReference>
<dbReference type="Pfam" id="PF00646">
    <property type="entry name" value="F-box"/>
    <property type="match status" value="1"/>
</dbReference>
<dbReference type="InterPro" id="IPR001810">
    <property type="entry name" value="F-box_dom"/>
</dbReference>
<accession>G0N2T7</accession>
<evidence type="ECO:0000313" key="3">
    <source>
        <dbReference type="EMBL" id="EGT50954.1"/>
    </source>
</evidence>
<dbReference type="SUPFAM" id="SSF81383">
    <property type="entry name" value="F-box domain"/>
    <property type="match status" value="1"/>
</dbReference>
<keyword evidence="1" id="KW-0732">Signal</keyword>
<evidence type="ECO:0000259" key="2">
    <source>
        <dbReference type="PROSITE" id="PS50181"/>
    </source>
</evidence>
<sequence>MSFPLRRLPFVVLSILFNCLTPEELIRLSFLSKRFYALTKALKKKPKNELEIYFSSFASIGFDYQFVVEPQFVVSDLSEIRENDKLEFLVIGDALPCFVSMNQHTLGMNIYCKDDRFEGLTVLSKYITNFYGIQIDSVIIGAEKSIDDPKRIIDWVMNRQGSVRSCHFECRISGNSELRYLFNNCKVSKSLVIDVQTNRRFRYNFSYEHGVMTIEKSYELRRNDGTIASIVIDNGENENFCMCVWPDFNGKLYPVQKL</sequence>
<dbReference type="AlphaFoldDB" id="G0N2T7"/>
<dbReference type="InParanoid" id="G0N2T7"/>
<feature type="chain" id="PRO_5003405101" description="F-box domain-containing protein" evidence="1">
    <location>
        <begin position="23"/>
        <end position="258"/>
    </location>
</feature>